<comment type="caution">
    <text evidence="1">The sequence shown here is derived from an EMBL/GenBank/DDBJ whole genome shotgun (WGS) entry which is preliminary data.</text>
</comment>
<dbReference type="InterPro" id="IPR008974">
    <property type="entry name" value="TRAF-like"/>
</dbReference>
<keyword evidence="2" id="KW-1185">Reference proteome</keyword>
<evidence type="ECO:0000313" key="1">
    <source>
        <dbReference type="EMBL" id="KAJ8568152.1"/>
    </source>
</evidence>
<dbReference type="Gene3D" id="2.60.210.10">
    <property type="entry name" value="Apoptosis, Tumor Necrosis Factor Receptor Associated Protein 2, Chain A"/>
    <property type="match status" value="1"/>
</dbReference>
<evidence type="ECO:0008006" key="3">
    <source>
        <dbReference type="Google" id="ProtNLM"/>
    </source>
</evidence>
<organism evidence="1 2">
    <name type="scientific">Anisodus acutangulus</name>
    <dbReference type="NCBI Taxonomy" id="402998"/>
    <lineage>
        <taxon>Eukaryota</taxon>
        <taxon>Viridiplantae</taxon>
        <taxon>Streptophyta</taxon>
        <taxon>Embryophyta</taxon>
        <taxon>Tracheophyta</taxon>
        <taxon>Spermatophyta</taxon>
        <taxon>Magnoliopsida</taxon>
        <taxon>eudicotyledons</taxon>
        <taxon>Gunneridae</taxon>
        <taxon>Pentapetalae</taxon>
        <taxon>asterids</taxon>
        <taxon>lamiids</taxon>
        <taxon>Solanales</taxon>
        <taxon>Solanaceae</taxon>
        <taxon>Solanoideae</taxon>
        <taxon>Hyoscyameae</taxon>
        <taxon>Anisodus</taxon>
    </lineage>
</organism>
<sequence length="126" mass="14159">MFPAASFTLQDCKWKLELYPKGYPADEHSDLALGIRLDDTTKRVYADYKLKIKNQADGKDVMATGSTGFGGISKSKSGVLLEFHKKLWIATIYDLVRLTFPGTSLIRNKRMTMTCKSHFLAFCLGD</sequence>
<gene>
    <name evidence="1" type="ORF">K7X08_020874</name>
</gene>
<dbReference type="CDD" id="cd00121">
    <property type="entry name" value="MATH"/>
    <property type="match status" value="1"/>
</dbReference>
<proteinExistence type="predicted"/>
<dbReference type="SUPFAM" id="SSF49599">
    <property type="entry name" value="TRAF domain-like"/>
    <property type="match status" value="1"/>
</dbReference>
<dbReference type="AlphaFoldDB" id="A0A9Q1RQE0"/>
<accession>A0A9Q1RQE0</accession>
<dbReference type="Proteomes" id="UP001152561">
    <property type="component" value="Unassembled WGS sequence"/>
</dbReference>
<reference evidence="2" key="1">
    <citation type="journal article" date="2023" name="Proc. Natl. Acad. Sci. U.S.A.">
        <title>Genomic and structural basis for evolution of tropane alkaloid biosynthesis.</title>
        <authorList>
            <person name="Wanga Y.-J."/>
            <person name="Taina T."/>
            <person name="Yua J.-Y."/>
            <person name="Lia J."/>
            <person name="Xua B."/>
            <person name="Chenc J."/>
            <person name="D'Auriad J.C."/>
            <person name="Huanga J.-P."/>
            <person name="Huanga S.-X."/>
        </authorList>
    </citation>
    <scope>NUCLEOTIDE SEQUENCE [LARGE SCALE GENOMIC DNA]</scope>
    <source>
        <strain evidence="2">cv. KIB-2019</strain>
    </source>
</reference>
<dbReference type="EMBL" id="JAJAGQ010000003">
    <property type="protein sequence ID" value="KAJ8568152.1"/>
    <property type="molecule type" value="Genomic_DNA"/>
</dbReference>
<name>A0A9Q1RQE0_9SOLA</name>
<evidence type="ECO:0000313" key="2">
    <source>
        <dbReference type="Proteomes" id="UP001152561"/>
    </source>
</evidence>
<protein>
    <recommendedName>
        <fullName evidence="3">MATH domain-containing protein</fullName>
    </recommendedName>
</protein>
<dbReference type="InterPro" id="IPR002083">
    <property type="entry name" value="MATH/TRAF_dom"/>
</dbReference>